<protein>
    <submittedName>
        <fullName evidence="3">Uncharacterized protein</fullName>
    </submittedName>
</protein>
<feature type="region of interest" description="Disordered" evidence="1">
    <location>
        <begin position="191"/>
        <end position="217"/>
    </location>
</feature>
<gene>
    <name evidence="3" type="ORF">Nepgr_005256</name>
</gene>
<dbReference type="AlphaFoldDB" id="A0AAD3XG94"/>
<keyword evidence="4" id="KW-1185">Reference proteome</keyword>
<evidence type="ECO:0000313" key="3">
    <source>
        <dbReference type="EMBL" id="GMH03417.1"/>
    </source>
</evidence>
<keyword evidence="2" id="KW-0472">Membrane</keyword>
<organism evidence="3 4">
    <name type="scientific">Nepenthes gracilis</name>
    <name type="common">Slender pitcher plant</name>
    <dbReference type="NCBI Taxonomy" id="150966"/>
    <lineage>
        <taxon>Eukaryota</taxon>
        <taxon>Viridiplantae</taxon>
        <taxon>Streptophyta</taxon>
        <taxon>Embryophyta</taxon>
        <taxon>Tracheophyta</taxon>
        <taxon>Spermatophyta</taxon>
        <taxon>Magnoliopsida</taxon>
        <taxon>eudicotyledons</taxon>
        <taxon>Gunneridae</taxon>
        <taxon>Pentapetalae</taxon>
        <taxon>Caryophyllales</taxon>
        <taxon>Nepenthaceae</taxon>
        <taxon>Nepenthes</taxon>
    </lineage>
</organism>
<feature type="compositionally biased region" description="Polar residues" evidence="1">
    <location>
        <begin position="263"/>
        <end position="274"/>
    </location>
</feature>
<feature type="region of interest" description="Disordered" evidence="1">
    <location>
        <begin position="263"/>
        <end position="299"/>
    </location>
</feature>
<feature type="compositionally biased region" description="Polar residues" evidence="1">
    <location>
        <begin position="201"/>
        <end position="217"/>
    </location>
</feature>
<keyword evidence="2" id="KW-0812">Transmembrane</keyword>
<evidence type="ECO:0000313" key="4">
    <source>
        <dbReference type="Proteomes" id="UP001279734"/>
    </source>
</evidence>
<comment type="caution">
    <text evidence="3">The sequence shown here is derived from an EMBL/GenBank/DDBJ whole genome shotgun (WGS) entry which is preliminary data.</text>
</comment>
<dbReference type="Proteomes" id="UP001279734">
    <property type="component" value="Unassembled WGS sequence"/>
</dbReference>
<evidence type="ECO:0000256" key="1">
    <source>
        <dbReference type="SAM" id="MobiDB-lite"/>
    </source>
</evidence>
<dbReference type="EMBL" id="BSYO01000004">
    <property type="protein sequence ID" value="GMH03417.1"/>
    <property type="molecule type" value="Genomic_DNA"/>
</dbReference>
<name>A0AAD3XG94_NEPGR</name>
<accession>A0AAD3XG94</accession>
<sequence length="299" mass="32280">MVNAPSLFWLKKLSLVVWGLVMWCLELACCVSTLWGFCWLEFFLFLDDTTSEAAVSDGGLGRSLCGDAPSVDACSALWTSLWHLLSYTVWESIVAGAATWRKNLGIADGLHPAWISNLVLQVFCAVPWTYANTMAGSDVLGYHQATNNPAAAPNTVPSPPTTAAASIHNMKVLSPRTALSDEAKNLEFTHSKSATAGAASIQPQQASKPESTTATCTQHNRPAAAFQHQHRQRVDHFMGSSIPSPPEISEIATAGFIHNSRRCSNQENSCNRNPSAEEHPQPFAQISHPAKAPARPSCL</sequence>
<keyword evidence="2" id="KW-1133">Transmembrane helix</keyword>
<reference evidence="3" key="1">
    <citation type="submission" date="2023-05" db="EMBL/GenBank/DDBJ databases">
        <title>Nepenthes gracilis genome sequencing.</title>
        <authorList>
            <person name="Fukushima K."/>
        </authorList>
    </citation>
    <scope>NUCLEOTIDE SEQUENCE</scope>
    <source>
        <strain evidence="3">SING2019-196</strain>
    </source>
</reference>
<feature type="transmembrane region" description="Helical" evidence="2">
    <location>
        <begin position="20"/>
        <end position="46"/>
    </location>
</feature>
<proteinExistence type="predicted"/>
<evidence type="ECO:0000256" key="2">
    <source>
        <dbReference type="SAM" id="Phobius"/>
    </source>
</evidence>